<dbReference type="InterPro" id="IPR026004">
    <property type="entry name" value="Septum_form"/>
</dbReference>
<evidence type="ECO:0000313" key="5">
    <source>
        <dbReference type="Proteomes" id="UP000035083"/>
    </source>
</evidence>
<evidence type="ECO:0000259" key="3">
    <source>
        <dbReference type="Pfam" id="PF13845"/>
    </source>
</evidence>
<gene>
    <name evidence="4" type="ORF">GSI01S_20_00990</name>
</gene>
<sequence>MHDGRGDDEARPVVDGDADVWGPVGAVEGDEQATAELPEIGGEAEPTAGLDDYDAEVEDDVEEWGVEPEDAYDYGDDGYGDAGYGDDGYGDGGERDGDDGGPEPADGREPADSRNRMPKNSLRLVLGAVLVGALAAGGVMLGTGVFDDVGDVGSSVIGEGSPAQENDFTRSEAGDCLTWSADTPGEPSAVACESPHRFEVAGVLDTSAFPSSEFSSEAPWPGPERFAAIRDESCGVIVDRYLGGGLDPQGRLSPGLMFPSKVEWERGVRSLRCGIEQPGAGGGQEEFTGRVRDVDQSFAWPDGTCIGIDKTTRKATSSVVNCAEPHAFQVTGTVDLSQRFGGRNSGKPWPSVADQNDYLKTICPTQTNRFFGGAQKFKATTLNVQWSVISEVSWLTGSRRVVCYAALPDRGGFATLVGDARGGPDTLLINGGSPKPVDVGPPGRSVGEPVPLPPGYTPNDAQLPAPAGG</sequence>
<dbReference type="eggNOG" id="ENOG5030VN0">
    <property type="taxonomic scope" value="Bacteria"/>
</dbReference>
<evidence type="ECO:0000256" key="2">
    <source>
        <dbReference type="SAM" id="Phobius"/>
    </source>
</evidence>
<protein>
    <recommendedName>
        <fullName evidence="3">Septum formation-related domain-containing protein</fullName>
    </recommendedName>
</protein>
<accession>L7LNQ4</accession>
<proteinExistence type="predicted"/>
<keyword evidence="2" id="KW-0812">Transmembrane</keyword>
<feature type="compositionally biased region" description="Gly residues" evidence="1">
    <location>
        <begin position="80"/>
        <end position="91"/>
    </location>
</feature>
<evidence type="ECO:0000313" key="4">
    <source>
        <dbReference type="EMBL" id="GAC61747.1"/>
    </source>
</evidence>
<dbReference type="EMBL" id="BANU01000020">
    <property type="protein sequence ID" value="GAC61747.1"/>
    <property type="molecule type" value="Genomic_DNA"/>
</dbReference>
<feature type="region of interest" description="Disordered" evidence="1">
    <location>
        <begin position="1"/>
        <end position="118"/>
    </location>
</feature>
<reference evidence="4 5" key="1">
    <citation type="submission" date="2012-12" db="EMBL/GenBank/DDBJ databases">
        <title>Whole genome shotgun sequence of Gordonia sihwensis NBRC 108236.</title>
        <authorList>
            <person name="Yoshida I."/>
            <person name="Hosoyama A."/>
            <person name="Tsuchikane K."/>
            <person name="Ando Y."/>
            <person name="Baba S."/>
            <person name="Ohji S."/>
            <person name="Hamada M."/>
            <person name="Tamura T."/>
            <person name="Yamazoe A."/>
            <person name="Yamazaki S."/>
            <person name="Fujita N."/>
        </authorList>
    </citation>
    <scope>NUCLEOTIDE SEQUENCE [LARGE SCALE GENOMIC DNA]</scope>
    <source>
        <strain evidence="4 5">NBRC 108236</strain>
    </source>
</reference>
<evidence type="ECO:0000256" key="1">
    <source>
        <dbReference type="SAM" id="MobiDB-lite"/>
    </source>
</evidence>
<dbReference type="Pfam" id="PF13845">
    <property type="entry name" value="Septum_form"/>
    <property type="match status" value="1"/>
</dbReference>
<dbReference type="RefSeq" id="WP_006897149.1">
    <property type="nucleotide sequence ID" value="NZ_BANU01000020.1"/>
</dbReference>
<organism evidence="4 5">
    <name type="scientific">Gordonia sihwensis NBRC 108236</name>
    <dbReference type="NCBI Taxonomy" id="1223544"/>
    <lineage>
        <taxon>Bacteria</taxon>
        <taxon>Bacillati</taxon>
        <taxon>Actinomycetota</taxon>
        <taxon>Actinomycetes</taxon>
        <taxon>Mycobacteriales</taxon>
        <taxon>Gordoniaceae</taxon>
        <taxon>Gordonia</taxon>
    </lineage>
</organism>
<dbReference type="AlphaFoldDB" id="L7LNQ4"/>
<feature type="compositionally biased region" description="Basic and acidic residues" evidence="1">
    <location>
        <begin position="1"/>
        <end position="14"/>
    </location>
</feature>
<keyword evidence="2" id="KW-0472">Membrane</keyword>
<dbReference type="Proteomes" id="UP000035083">
    <property type="component" value="Unassembled WGS sequence"/>
</dbReference>
<feature type="compositionally biased region" description="Acidic residues" evidence="1">
    <location>
        <begin position="51"/>
        <end position="79"/>
    </location>
</feature>
<keyword evidence="2" id="KW-1133">Transmembrane helix</keyword>
<keyword evidence="5" id="KW-1185">Reference proteome</keyword>
<feature type="compositionally biased region" description="Basic and acidic residues" evidence="1">
    <location>
        <begin position="105"/>
        <end position="115"/>
    </location>
</feature>
<feature type="region of interest" description="Disordered" evidence="1">
    <location>
        <begin position="429"/>
        <end position="469"/>
    </location>
</feature>
<feature type="transmembrane region" description="Helical" evidence="2">
    <location>
        <begin position="124"/>
        <end position="146"/>
    </location>
</feature>
<name>L7LNQ4_9ACTN</name>
<comment type="caution">
    <text evidence="4">The sequence shown here is derived from an EMBL/GenBank/DDBJ whole genome shotgun (WGS) entry which is preliminary data.</text>
</comment>
<feature type="domain" description="Septum formation-related" evidence="3">
    <location>
        <begin position="173"/>
        <end position="403"/>
    </location>
</feature>